<evidence type="ECO:0000313" key="2">
    <source>
        <dbReference type="Proteomes" id="UP000054007"/>
    </source>
</evidence>
<sequence length="389" mass="44379">MRATQRLYVYLTTAQLPALKTGAGAPEPPPIGHKSHLNHLRILNDRPRTATEVQNFFGALDMATPWIRNKFDVRDMEIPDEDEDTGESLTLPSCSNIFDIPRTWHRPIGDLFKLGDWLEDLPLVTVSRLLHLVEERTLQWRFVRVHDRDWDRDLFQYFLWTRVTDGASTPRAARMDEENDSEKSVVVAFQPPWILSREDMKNFATSEFPQRSLDMNKSQLTSRERLWGKMWDVCVAKDAYFFVLTSYEQWVFGCWSRNYTTACISDVFEWNAHGPSVTECLTFWIASAMGVVSTKGDNNGTKVIKIPKISSNRIPVVVKPPPFDETTFEAPAASDSHWTGKSADTGSETSFLTTQTHFVSDSGVYPTSAPINRPQKADNEAIRRWALGL</sequence>
<keyword evidence="2" id="KW-1185">Reference proteome</keyword>
<organism evidence="1 2">
    <name type="scientific">Cylindrobasidium torrendii FP15055 ss-10</name>
    <dbReference type="NCBI Taxonomy" id="1314674"/>
    <lineage>
        <taxon>Eukaryota</taxon>
        <taxon>Fungi</taxon>
        <taxon>Dikarya</taxon>
        <taxon>Basidiomycota</taxon>
        <taxon>Agaricomycotina</taxon>
        <taxon>Agaricomycetes</taxon>
        <taxon>Agaricomycetidae</taxon>
        <taxon>Agaricales</taxon>
        <taxon>Marasmiineae</taxon>
        <taxon>Physalacriaceae</taxon>
        <taxon>Cylindrobasidium</taxon>
    </lineage>
</organism>
<protein>
    <submittedName>
        <fullName evidence="1">Uncharacterized protein</fullName>
    </submittedName>
</protein>
<reference evidence="1 2" key="1">
    <citation type="journal article" date="2015" name="Fungal Genet. Biol.">
        <title>Evolution of novel wood decay mechanisms in Agaricales revealed by the genome sequences of Fistulina hepatica and Cylindrobasidium torrendii.</title>
        <authorList>
            <person name="Floudas D."/>
            <person name="Held B.W."/>
            <person name="Riley R."/>
            <person name="Nagy L.G."/>
            <person name="Koehler G."/>
            <person name="Ransdell A.S."/>
            <person name="Younus H."/>
            <person name="Chow J."/>
            <person name="Chiniquy J."/>
            <person name="Lipzen A."/>
            <person name="Tritt A."/>
            <person name="Sun H."/>
            <person name="Haridas S."/>
            <person name="LaButti K."/>
            <person name="Ohm R.A."/>
            <person name="Kues U."/>
            <person name="Blanchette R.A."/>
            <person name="Grigoriev I.V."/>
            <person name="Minto R.E."/>
            <person name="Hibbett D.S."/>
        </authorList>
    </citation>
    <scope>NUCLEOTIDE SEQUENCE [LARGE SCALE GENOMIC DNA]</scope>
    <source>
        <strain evidence="1 2">FP15055 ss-10</strain>
    </source>
</reference>
<name>A0A0D7B415_9AGAR</name>
<dbReference type="AlphaFoldDB" id="A0A0D7B415"/>
<dbReference type="Proteomes" id="UP000054007">
    <property type="component" value="Unassembled WGS sequence"/>
</dbReference>
<gene>
    <name evidence="1" type="ORF">CYLTODRAFT_81489</name>
</gene>
<accession>A0A0D7B415</accession>
<evidence type="ECO:0000313" key="1">
    <source>
        <dbReference type="EMBL" id="KIY64924.1"/>
    </source>
</evidence>
<dbReference type="OrthoDB" id="2579508at2759"/>
<proteinExistence type="predicted"/>
<dbReference type="EMBL" id="KN880612">
    <property type="protein sequence ID" value="KIY64924.1"/>
    <property type="molecule type" value="Genomic_DNA"/>
</dbReference>